<proteinExistence type="predicted"/>
<sequence length="71" mass="7990">MHAKAANDGPFGFLTEQVVIKIGLLRSRFQAALVVGLHAALLAFGEFIFTQSNWLLVALYGQNLYDTRYFR</sequence>
<protein>
    <submittedName>
        <fullName evidence="1">Uncharacterized protein</fullName>
    </submittedName>
</protein>
<comment type="caution">
    <text evidence="1">The sequence shown here is derived from an EMBL/GenBank/DDBJ whole genome shotgun (WGS) entry which is preliminary data.</text>
</comment>
<evidence type="ECO:0000313" key="1">
    <source>
        <dbReference type="EMBL" id="STW80825.1"/>
    </source>
</evidence>
<dbReference type="Proteomes" id="UP000254863">
    <property type="component" value="Unassembled WGS sequence"/>
</dbReference>
<dbReference type="EMBL" id="UGMS01000006">
    <property type="protein sequence ID" value="STW80825.1"/>
    <property type="molecule type" value="Genomic_DNA"/>
</dbReference>
<dbReference type="AlphaFoldDB" id="A0A7H4PR02"/>
<gene>
    <name evidence="1" type="ORF">NCTC11685_08195</name>
</gene>
<accession>A0A7H4PR02</accession>
<evidence type="ECO:0000313" key="2">
    <source>
        <dbReference type="Proteomes" id="UP000254863"/>
    </source>
</evidence>
<name>A0A7H4PR02_9ENTR</name>
<reference evidence="1 2" key="1">
    <citation type="submission" date="2018-06" db="EMBL/GenBank/DDBJ databases">
        <authorList>
            <consortium name="Pathogen Informatics"/>
            <person name="Doyle S."/>
        </authorList>
    </citation>
    <scope>NUCLEOTIDE SEQUENCE [LARGE SCALE GENOMIC DNA]</scope>
    <source>
        <strain evidence="1 2">NCTC11685</strain>
    </source>
</reference>
<organism evidence="1 2">
    <name type="scientific">Klebsiella michiganensis</name>
    <dbReference type="NCBI Taxonomy" id="1134687"/>
    <lineage>
        <taxon>Bacteria</taxon>
        <taxon>Pseudomonadati</taxon>
        <taxon>Pseudomonadota</taxon>
        <taxon>Gammaproteobacteria</taxon>
        <taxon>Enterobacterales</taxon>
        <taxon>Enterobacteriaceae</taxon>
        <taxon>Klebsiella/Raoultella group</taxon>
        <taxon>Klebsiella</taxon>
    </lineage>
</organism>